<dbReference type="AlphaFoldDB" id="K2GXQ3"/>
<sequence>MSISQLEDIILQTVSNQSQTWSKKAWGITEESTGLKGHEWSQTNLWWWQESLGKLKWVVSLADELKTSTGQMVADVIVRAKSWSPEDIWNLIRDNTMDFPNHKWEIVVFADISDCGQLQELQNEDPETILGSMKKVKVVADPQSWELMLMIDTWNEDAKKFSAYKNPAYSISIVYYDVWFTTTTIAVKHWNLTNEVTLNFNIEITDFTEGSNVIKRLSCWWRENWQMLNIYRNRLRWVNRNYAHYLERLNTSVTKEEVFNTFIEMLEYGFFNKDFDKMFWIEEK</sequence>
<gene>
    <name evidence="1" type="ORF">ACD_3C00086G0054</name>
</gene>
<dbReference type="EMBL" id="AMFJ01000360">
    <property type="protein sequence ID" value="EKE28210.1"/>
    <property type="molecule type" value="Genomic_DNA"/>
</dbReference>
<name>K2GXQ3_9BACT</name>
<organism evidence="1">
    <name type="scientific">uncultured bacterium</name>
    <name type="common">gcode 4</name>
    <dbReference type="NCBI Taxonomy" id="1234023"/>
    <lineage>
        <taxon>Bacteria</taxon>
        <taxon>environmental samples</taxon>
    </lineage>
</organism>
<protein>
    <submittedName>
        <fullName evidence="1">Uncharacterized protein</fullName>
    </submittedName>
</protein>
<accession>K2GXQ3</accession>
<reference evidence="1" key="1">
    <citation type="journal article" date="2012" name="Science">
        <title>Fermentation, hydrogen, and sulfur metabolism in multiple uncultivated bacterial phyla.</title>
        <authorList>
            <person name="Wrighton K.C."/>
            <person name="Thomas B.C."/>
            <person name="Sharon I."/>
            <person name="Miller C.S."/>
            <person name="Castelle C.J."/>
            <person name="VerBerkmoes N.C."/>
            <person name="Wilkins M.J."/>
            <person name="Hettich R.L."/>
            <person name="Lipton M.S."/>
            <person name="Williams K.H."/>
            <person name="Long P.E."/>
            <person name="Banfield J.F."/>
        </authorList>
    </citation>
    <scope>NUCLEOTIDE SEQUENCE [LARGE SCALE GENOMIC DNA]</scope>
</reference>
<proteinExistence type="predicted"/>
<comment type="caution">
    <text evidence="1">The sequence shown here is derived from an EMBL/GenBank/DDBJ whole genome shotgun (WGS) entry which is preliminary data.</text>
</comment>
<evidence type="ECO:0000313" key="1">
    <source>
        <dbReference type="EMBL" id="EKE28210.1"/>
    </source>
</evidence>